<accession>A0A6I6F4V5</accession>
<feature type="domain" description="DUF2179" evidence="7">
    <location>
        <begin position="221"/>
        <end position="275"/>
    </location>
</feature>
<dbReference type="PANTHER" id="PTHR33545:SF9">
    <property type="entry name" value="UPF0750 MEMBRANE PROTEIN YITE"/>
    <property type="match status" value="1"/>
</dbReference>
<evidence type="ECO:0000313" key="9">
    <source>
        <dbReference type="Proteomes" id="UP000422764"/>
    </source>
</evidence>
<evidence type="ECO:0000256" key="5">
    <source>
        <dbReference type="ARBA" id="ARBA00023136"/>
    </source>
</evidence>
<evidence type="ECO:0000256" key="4">
    <source>
        <dbReference type="ARBA" id="ARBA00022989"/>
    </source>
</evidence>
<evidence type="ECO:0000259" key="7">
    <source>
        <dbReference type="Pfam" id="PF10035"/>
    </source>
</evidence>
<feature type="transmembrane region" description="Helical" evidence="6">
    <location>
        <begin position="46"/>
        <end position="72"/>
    </location>
</feature>
<name>A0A6I6F4V5_9CLOT</name>
<feature type="transmembrane region" description="Helical" evidence="6">
    <location>
        <begin position="150"/>
        <end position="167"/>
    </location>
</feature>
<evidence type="ECO:0000256" key="6">
    <source>
        <dbReference type="SAM" id="Phobius"/>
    </source>
</evidence>
<keyword evidence="9" id="KW-1185">Reference proteome</keyword>
<dbReference type="InterPro" id="IPR051461">
    <property type="entry name" value="UPF0750_membrane"/>
</dbReference>
<dbReference type="GO" id="GO:0005886">
    <property type="term" value="C:plasma membrane"/>
    <property type="evidence" value="ECO:0007669"/>
    <property type="project" value="UniProtKB-SubCell"/>
</dbReference>
<keyword evidence="2" id="KW-1003">Cell membrane</keyword>
<evidence type="ECO:0000313" key="8">
    <source>
        <dbReference type="EMBL" id="QGU96224.1"/>
    </source>
</evidence>
<dbReference type="InterPro" id="IPR015867">
    <property type="entry name" value="N-reg_PII/ATP_PRibTrfase_C"/>
</dbReference>
<dbReference type="EMBL" id="CP046522">
    <property type="protein sequence ID" value="QGU96224.1"/>
    <property type="molecule type" value="Genomic_DNA"/>
</dbReference>
<reference evidence="8 9" key="1">
    <citation type="submission" date="2019-12" db="EMBL/GenBank/DDBJ databases">
        <title>Genome sequenceing of Clostridium bovifaecis.</title>
        <authorList>
            <person name="Yao Y."/>
        </authorList>
    </citation>
    <scope>NUCLEOTIDE SEQUENCE [LARGE SCALE GENOMIC DNA]</scope>
    <source>
        <strain evidence="8 9">BXX</strain>
    </source>
</reference>
<keyword evidence="5 6" id="KW-0472">Membrane</keyword>
<dbReference type="PIRSF" id="PIRSF006483">
    <property type="entry name" value="Membrane_protein_YitT"/>
    <property type="match status" value="1"/>
</dbReference>
<feature type="transmembrane region" description="Helical" evidence="6">
    <location>
        <begin position="173"/>
        <end position="192"/>
    </location>
</feature>
<dbReference type="PANTHER" id="PTHR33545">
    <property type="entry name" value="UPF0750 MEMBRANE PROTEIN YITT-RELATED"/>
    <property type="match status" value="1"/>
</dbReference>
<gene>
    <name evidence="8" type="ORF">GOM49_14965</name>
</gene>
<dbReference type="Gene3D" id="3.30.70.120">
    <property type="match status" value="1"/>
</dbReference>
<comment type="subcellular location">
    <subcellularLocation>
        <location evidence="1">Cell membrane</location>
        <topology evidence="1">Multi-pass membrane protein</topology>
    </subcellularLocation>
</comment>
<organism evidence="8 9">
    <name type="scientific">Clostridium bovifaecis</name>
    <dbReference type="NCBI Taxonomy" id="2184719"/>
    <lineage>
        <taxon>Bacteria</taxon>
        <taxon>Bacillati</taxon>
        <taxon>Bacillota</taxon>
        <taxon>Clostridia</taxon>
        <taxon>Eubacteriales</taxon>
        <taxon>Clostridiaceae</taxon>
        <taxon>Clostridium</taxon>
    </lineage>
</organism>
<dbReference type="Pfam" id="PF10035">
    <property type="entry name" value="DUF2179"/>
    <property type="match status" value="1"/>
</dbReference>
<feature type="transmembrane region" description="Helical" evidence="6">
    <location>
        <begin position="7"/>
        <end position="26"/>
    </location>
</feature>
<dbReference type="Proteomes" id="UP000422764">
    <property type="component" value="Chromosome"/>
</dbReference>
<protein>
    <submittedName>
        <fullName evidence="8">DUF2179 domain-containing protein</fullName>
    </submittedName>
</protein>
<dbReference type="InterPro" id="IPR003740">
    <property type="entry name" value="YitT"/>
</dbReference>
<dbReference type="InterPro" id="IPR019264">
    <property type="entry name" value="DUF2179"/>
</dbReference>
<keyword evidence="4 6" id="KW-1133">Transmembrane helix</keyword>
<dbReference type="AlphaFoldDB" id="A0A6I6F4V5"/>
<keyword evidence="3 6" id="KW-0812">Transmembrane</keyword>
<feature type="transmembrane region" description="Helical" evidence="6">
    <location>
        <begin position="109"/>
        <end position="129"/>
    </location>
</feature>
<dbReference type="CDD" id="cd16380">
    <property type="entry name" value="YitT_C"/>
    <property type="match status" value="1"/>
</dbReference>
<dbReference type="Pfam" id="PF02588">
    <property type="entry name" value="YitT_membrane"/>
    <property type="match status" value="1"/>
</dbReference>
<sequence length="284" mass="30673">MKKHIKEYIMITVGYIILALAIKFFLAPNKIAGGGVTGIAIIINHLIPSFSVGSLMLIMNIILFIVGFIAIGGKFGAKTIYASLGLSGLISLLDKYISPEVALTHDLLLATLFGTFLSGIGMGIVFNANASTGGTDILAKILNKFIHLDIGKSLLIVDFVVAVAAGLTFSPEIGMYGLLSVILNGITIDTVIEGMNTCKAIIVMSSKNDLINKYIIEELDRGCTLFEGKGAYSGSKIDVLYTILDRKEFIKLRNYIREIDKKAFITVSEAHEVLGEGFKDIVED</sequence>
<evidence type="ECO:0000256" key="3">
    <source>
        <dbReference type="ARBA" id="ARBA00022692"/>
    </source>
</evidence>
<evidence type="ECO:0000256" key="2">
    <source>
        <dbReference type="ARBA" id="ARBA00022475"/>
    </source>
</evidence>
<proteinExistence type="predicted"/>
<evidence type="ECO:0000256" key="1">
    <source>
        <dbReference type="ARBA" id="ARBA00004651"/>
    </source>
</evidence>